<reference evidence="1 2" key="1">
    <citation type="submission" date="2024-01" db="EMBL/GenBank/DDBJ databases">
        <title>A draft genome for the cacao thread blight pathogen Marasmiellus scandens.</title>
        <authorList>
            <person name="Baruah I.K."/>
            <person name="Leung J."/>
            <person name="Bukari Y."/>
            <person name="Amoako-Attah I."/>
            <person name="Meinhardt L.W."/>
            <person name="Bailey B.A."/>
            <person name="Cohen S.P."/>
        </authorList>
    </citation>
    <scope>NUCLEOTIDE SEQUENCE [LARGE SCALE GENOMIC DNA]</scope>
    <source>
        <strain evidence="1 2">GH-19</strain>
    </source>
</reference>
<evidence type="ECO:0008006" key="3">
    <source>
        <dbReference type="Google" id="ProtNLM"/>
    </source>
</evidence>
<name>A0ABR1JC74_9AGAR</name>
<comment type="caution">
    <text evidence="1">The sequence shown here is derived from an EMBL/GenBank/DDBJ whole genome shotgun (WGS) entry which is preliminary data.</text>
</comment>
<evidence type="ECO:0000313" key="2">
    <source>
        <dbReference type="Proteomes" id="UP001498398"/>
    </source>
</evidence>
<dbReference type="EMBL" id="JBANRG010000027">
    <property type="protein sequence ID" value="KAK7453184.1"/>
    <property type="molecule type" value="Genomic_DNA"/>
</dbReference>
<evidence type="ECO:0000313" key="1">
    <source>
        <dbReference type="EMBL" id="KAK7453184.1"/>
    </source>
</evidence>
<accession>A0ABR1JC74</accession>
<keyword evidence="2" id="KW-1185">Reference proteome</keyword>
<gene>
    <name evidence="1" type="ORF">VKT23_011865</name>
</gene>
<dbReference type="Proteomes" id="UP001498398">
    <property type="component" value="Unassembled WGS sequence"/>
</dbReference>
<proteinExistence type="predicted"/>
<organism evidence="1 2">
    <name type="scientific">Marasmiellus scandens</name>
    <dbReference type="NCBI Taxonomy" id="2682957"/>
    <lineage>
        <taxon>Eukaryota</taxon>
        <taxon>Fungi</taxon>
        <taxon>Dikarya</taxon>
        <taxon>Basidiomycota</taxon>
        <taxon>Agaricomycotina</taxon>
        <taxon>Agaricomycetes</taxon>
        <taxon>Agaricomycetidae</taxon>
        <taxon>Agaricales</taxon>
        <taxon>Marasmiineae</taxon>
        <taxon>Omphalotaceae</taxon>
        <taxon>Marasmiellus</taxon>
    </lineage>
</organism>
<sequence>MESIDLCSRCHSSFPLTSGEPPRLYNIAENPWLRQPDAVHTTLVPQLNELASIRTEIAQVESVLASLRSRETRLEDCVNSHETLVKALIYMLPDDVLRDQIFRLVWEDADNSSFCINNAHERHPAFVLSYVCSRWRRVSLGYPRLWSRFEVRIRSDTAEDNVRRISFLVETFLARSRGSLLDVALHSPQVNRKVALELEPEDVDLLLPIHTRLLREAKRWHKMTLAAHKTNLIDWFSSWSTIIFSNLKCLKLIIAGFSSGFIHFPLSNHAVPRLQSLTLVGDWETFGLGSTSSPTISSIATLQRLSIRCPGVCDMDVGLFSLASSSSTVTLSGLWTVPLVDDDFTDEELRISCPARELIVDPFSHFDEGNKLSEMLGRLDAPNLEALTIAPISERYTTRCIAFPYESLMMLSRRHPDTSRITSLTLRGLLFRNVTNLLQLLACLSGLTHLSVYVPDHLLLERIFSTYKFPFDNKFFLALNFNSHQSNLELGFGSVVLPKLQDFFIEVDAIQDIHRDSLFSMLESRMDVHPEFDGGLECLRSAKIYSDGETELSPAEYHRIAQLRTRGLQLDFLPGDFHVVLAD</sequence>
<protein>
    <recommendedName>
        <fullName evidence="3">F-box domain-containing protein</fullName>
    </recommendedName>
</protein>